<sequence length="27" mass="3243">MKLAREKYGMVLPGEKMFRVIEEKTEE</sequence>
<evidence type="ECO:0000313" key="1">
    <source>
        <dbReference type="EMBL" id="SVD06175.1"/>
    </source>
</evidence>
<dbReference type="EMBL" id="UINC01127211">
    <property type="protein sequence ID" value="SVD06175.1"/>
    <property type="molecule type" value="Genomic_DNA"/>
</dbReference>
<protein>
    <submittedName>
        <fullName evidence="1">Uncharacterized protein</fullName>
    </submittedName>
</protein>
<gene>
    <name evidence="1" type="ORF">METZ01_LOCUS359029</name>
</gene>
<reference evidence="1" key="1">
    <citation type="submission" date="2018-05" db="EMBL/GenBank/DDBJ databases">
        <authorList>
            <person name="Lanie J.A."/>
            <person name="Ng W.-L."/>
            <person name="Kazmierczak K.M."/>
            <person name="Andrzejewski T.M."/>
            <person name="Davidsen T.M."/>
            <person name="Wayne K.J."/>
            <person name="Tettelin H."/>
            <person name="Glass J.I."/>
            <person name="Rusch D."/>
            <person name="Podicherti R."/>
            <person name="Tsui H.-C.T."/>
            <person name="Winkler M.E."/>
        </authorList>
    </citation>
    <scope>NUCLEOTIDE SEQUENCE</scope>
</reference>
<name>A0A382S9P0_9ZZZZ</name>
<accession>A0A382S9P0</accession>
<proteinExistence type="predicted"/>
<organism evidence="1">
    <name type="scientific">marine metagenome</name>
    <dbReference type="NCBI Taxonomy" id="408172"/>
    <lineage>
        <taxon>unclassified sequences</taxon>
        <taxon>metagenomes</taxon>
        <taxon>ecological metagenomes</taxon>
    </lineage>
</organism>
<dbReference type="AlphaFoldDB" id="A0A382S9P0"/>